<comment type="similarity">
    <text evidence="2">Belongs to the monovalent cation:proton antiporter 1 (CPA1) transporter (TC 2.A.36) family.</text>
</comment>
<dbReference type="PANTHER" id="PTHR10110">
    <property type="entry name" value="SODIUM/HYDROGEN EXCHANGER"/>
    <property type="match status" value="1"/>
</dbReference>
<evidence type="ECO:0000256" key="4">
    <source>
        <dbReference type="ARBA" id="ARBA00022449"/>
    </source>
</evidence>
<keyword evidence="9" id="KW-0406">Ion transport</keyword>
<evidence type="ECO:0000256" key="10">
    <source>
        <dbReference type="ARBA" id="ARBA00023136"/>
    </source>
</evidence>
<dbReference type="EMBL" id="MHLP01000008">
    <property type="protein sequence ID" value="OGZ13357.1"/>
    <property type="molecule type" value="Genomic_DNA"/>
</dbReference>
<dbReference type="PANTHER" id="PTHR10110:SF195">
    <property type="entry name" value="NA(+)_H(+) ANTIPORTER NHAS2"/>
    <property type="match status" value="1"/>
</dbReference>
<keyword evidence="10 12" id="KW-0472">Membrane</keyword>
<gene>
    <name evidence="14" type="ORF">A2942_03285</name>
</gene>
<dbReference type="Gene3D" id="6.10.140.1330">
    <property type="match status" value="1"/>
</dbReference>
<feature type="transmembrane region" description="Helical" evidence="12">
    <location>
        <begin position="202"/>
        <end position="222"/>
    </location>
</feature>
<evidence type="ECO:0000256" key="6">
    <source>
        <dbReference type="ARBA" id="ARBA00022692"/>
    </source>
</evidence>
<dbReference type="AlphaFoldDB" id="A0A1G2DI71"/>
<dbReference type="GO" id="GO:0015385">
    <property type="term" value="F:sodium:proton antiporter activity"/>
    <property type="evidence" value="ECO:0007669"/>
    <property type="project" value="InterPro"/>
</dbReference>
<dbReference type="InterPro" id="IPR018422">
    <property type="entry name" value="Cation/H_exchanger_CPA1"/>
</dbReference>
<keyword evidence="4" id="KW-0050">Antiport</keyword>
<keyword evidence="6 12" id="KW-0812">Transmembrane</keyword>
<feature type="transmembrane region" description="Helical" evidence="12">
    <location>
        <begin position="348"/>
        <end position="369"/>
    </location>
</feature>
<keyword evidence="7 12" id="KW-1133">Transmembrane helix</keyword>
<feature type="transmembrane region" description="Helical" evidence="12">
    <location>
        <begin position="381"/>
        <end position="401"/>
    </location>
</feature>
<evidence type="ECO:0000256" key="7">
    <source>
        <dbReference type="ARBA" id="ARBA00022989"/>
    </source>
</evidence>
<feature type="transmembrane region" description="Helical" evidence="12">
    <location>
        <begin position="316"/>
        <end position="336"/>
    </location>
</feature>
<reference evidence="14 15" key="1">
    <citation type="journal article" date="2016" name="Nat. Commun.">
        <title>Thousands of microbial genomes shed light on interconnected biogeochemical processes in an aquifer system.</title>
        <authorList>
            <person name="Anantharaman K."/>
            <person name="Brown C.T."/>
            <person name="Hug L.A."/>
            <person name="Sharon I."/>
            <person name="Castelle C.J."/>
            <person name="Probst A.J."/>
            <person name="Thomas B.C."/>
            <person name="Singh A."/>
            <person name="Wilkins M.J."/>
            <person name="Karaoz U."/>
            <person name="Brodie E.L."/>
            <person name="Williams K.H."/>
            <person name="Hubbard S.S."/>
            <person name="Banfield J.F."/>
        </authorList>
    </citation>
    <scope>NUCLEOTIDE SEQUENCE [LARGE SCALE GENOMIC DNA]</scope>
</reference>
<feature type="transmembrane region" description="Helical" evidence="12">
    <location>
        <begin position="70"/>
        <end position="87"/>
    </location>
</feature>
<dbReference type="Pfam" id="PF00999">
    <property type="entry name" value="Na_H_Exchanger"/>
    <property type="match status" value="1"/>
</dbReference>
<dbReference type="Proteomes" id="UP000178534">
    <property type="component" value="Unassembled WGS sequence"/>
</dbReference>
<accession>A0A1G2DI71</accession>
<feature type="transmembrane region" description="Helical" evidence="12">
    <location>
        <begin position="31"/>
        <end position="50"/>
    </location>
</feature>
<evidence type="ECO:0000256" key="9">
    <source>
        <dbReference type="ARBA" id="ARBA00023065"/>
    </source>
</evidence>
<evidence type="ECO:0000256" key="11">
    <source>
        <dbReference type="ARBA" id="ARBA00023201"/>
    </source>
</evidence>
<name>A0A1G2DI71_9BACT</name>
<keyword evidence="11" id="KW-0739">Sodium transport</keyword>
<dbReference type="GO" id="GO:0051453">
    <property type="term" value="P:regulation of intracellular pH"/>
    <property type="evidence" value="ECO:0007669"/>
    <property type="project" value="TreeGrafter"/>
</dbReference>
<protein>
    <submittedName>
        <fullName evidence="14">Sodium:proton antiporter</fullName>
    </submittedName>
</protein>
<evidence type="ECO:0000259" key="13">
    <source>
        <dbReference type="Pfam" id="PF00999"/>
    </source>
</evidence>
<dbReference type="STRING" id="1798665.A2942_03285"/>
<keyword evidence="5" id="KW-1003">Cell membrane</keyword>
<dbReference type="GO" id="GO:0098719">
    <property type="term" value="P:sodium ion import across plasma membrane"/>
    <property type="evidence" value="ECO:0007669"/>
    <property type="project" value="TreeGrafter"/>
</dbReference>
<proteinExistence type="inferred from homology"/>
<feature type="transmembrane region" description="Helical" evidence="12">
    <location>
        <begin position="290"/>
        <end position="310"/>
    </location>
</feature>
<feature type="transmembrane region" description="Helical" evidence="12">
    <location>
        <begin position="99"/>
        <end position="122"/>
    </location>
</feature>
<evidence type="ECO:0000313" key="15">
    <source>
        <dbReference type="Proteomes" id="UP000178534"/>
    </source>
</evidence>
<feature type="domain" description="Cation/H+ exchanger transmembrane" evidence="13">
    <location>
        <begin position="14"/>
        <end position="406"/>
    </location>
</feature>
<comment type="subcellular location">
    <subcellularLocation>
        <location evidence="1">Cell membrane</location>
        <topology evidence="1">Multi-pass membrane protein</topology>
    </subcellularLocation>
</comment>
<keyword evidence="3" id="KW-0813">Transport</keyword>
<evidence type="ECO:0000256" key="12">
    <source>
        <dbReference type="SAM" id="Phobius"/>
    </source>
</evidence>
<feature type="transmembrane region" description="Helical" evidence="12">
    <location>
        <begin position="171"/>
        <end position="190"/>
    </location>
</feature>
<comment type="caution">
    <text evidence="14">The sequence shown here is derived from an EMBL/GenBank/DDBJ whole genome shotgun (WGS) entry which is preliminary data.</text>
</comment>
<evidence type="ECO:0000256" key="2">
    <source>
        <dbReference type="ARBA" id="ARBA00007367"/>
    </source>
</evidence>
<evidence type="ECO:0000256" key="1">
    <source>
        <dbReference type="ARBA" id="ARBA00004651"/>
    </source>
</evidence>
<evidence type="ECO:0000256" key="3">
    <source>
        <dbReference type="ARBA" id="ARBA00022448"/>
    </source>
</evidence>
<sequence>MHWYNVVALLLTVSALFSFLNYKFFKLPKTVGMVLISLVSVFGLFGLRSLGFDMITPATTAVQSINFSEALLQGVLCFLLFAGALHIDMSEFLEQKWSIGVLASLGVIVSAFVIGTGIYFIFPLVGFSLPFLLCLLFGTLISPTDPIATLALLKTSRVPQGIRMKIAGEALFNDGTGVVFFIVVLTLLAGEVAVSPANVTMLFIREAFGGVLYGLAIGYGVYELIRRVDDYCVEILLSLALVSGGYVLASFIHVSGPLAIVVAGLFIGNYGRKYGMSEVTRHHLDTFWKVIDDVLNVLLFVLVGFEALLINVKWEYALAGLLVTPVVLVGRLISVYVSAQISRPLKKFSAHAITLLTWGGLRGGVSFALALALPPGESRDALILITYMVVIFSILVQGLTLGKLVERIETQHTPAVRA</sequence>
<keyword evidence="8" id="KW-0915">Sodium</keyword>
<dbReference type="GO" id="GO:0015386">
    <property type="term" value="F:potassium:proton antiporter activity"/>
    <property type="evidence" value="ECO:0007669"/>
    <property type="project" value="TreeGrafter"/>
</dbReference>
<feature type="transmembrane region" description="Helical" evidence="12">
    <location>
        <begin position="128"/>
        <end position="150"/>
    </location>
</feature>
<dbReference type="InterPro" id="IPR006153">
    <property type="entry name" value="Cation/H_exchanger_TM"/>
</dbReference>
<evidence type="ECO:0000256" key="8">
    <source>
        <dbReference type="ARBA" id="ARBA00023053"/>
    </source>
</evidence>
<organism evidence="14 15">
    <name type="scientific">Candidatus Lloydbacteria bacterium RIFCSPLOWO2_01_FULL_50_20</name>
    <dbReference type="NCBI Taxonomy" id="1798665"/>
    <lineage>
        <taxon>Bacteria</taxon>
        <taxon>Candidatus Lloydiibacteriota</taxon>
    </lineage>
</organism>
<dbReference type="GO" id="GO:0005886">
    <property type="term" value="C:plasma membrane"/>
    <property type="evidence" value="ECO:0007669"/>
    <property type="project" value="UniProtKB-SubCell"/>
</dbReference>
<feature type="transmembrane region" description="Helical" evidence="12">
    <location>
        <begin position="6"/>
        <end position="24"/>
    </location>
</feature>
<evidence type="ECO:0000256" key="5">
    <source>
        <dbReference type="ARBA" id="ARBA00022475"/>
    </source>
</evidence>
<feature type="transmembrane region" description="Helical" evidence="12">
    <location>
        <begin position="254"/>
        <end position="270"/>
    </location>
</feature>
<evidence type="ECO:0000313" key="14">
    <source>
        <dbReference type="EMBL" id="OGZ13357.1"/>
    </source>
</evidence>